<feature type="region of interest" description="Disordered" evidence="1">
    <location>
        <begin position="316"/>
        <end position="338"/>
    </location>
</feature>
<sequence length="682" mass="77723">MGKKTNKKQPKALGVDGLELFDITCFSCKKNQKNIQDGKFHCRFCGVMCENCAGEHQKTPKKSGHWADKIKLLSHYEPPEIPTFHHVNKCEIHSKRRIKSYCLDHGALCCKECVRDFHADCVVEELHVMCENISKERDIVEARNELTDLKRRSNMTANSKKKEIVRMAKQAADFETYVKELREKINMMFDNMVAAILKEKEEFCKAETELILKDVEKLDNIIPIVDTASKSLNQAFSEGKREGMWIAMKKVEAVLTHYDEDVTNIENDKNEVKFQFIANASLQGILGAPENMGRLKITSSRLHGKNTDMIPRKIEQNPERNSRFKPPWSGKAQKQNDTPWMTSTNLHSHARTQLPDLVTNQSRPSSQDGHKTTKRTVMTRTPVGLYTPKEGTRTERKYGFINDPTNKVRGDMFGPTKDVKLTYIGRKEIMADADPELTSITASAFLPNGRLVLVDNHNKTLKLFSAAYEFLAGVVLDERPWNVTSCYKTVVAVSYPYDKSVEIITTGMEMKIDGKIKTDRPCHGMGFHKVEKWLYIVCGSGKDAQIQAYSLDGYLRKVIIPKVGVLHEPCYLVMTSDSSRLFISDLENGIVGFDTRRGDVICQYKDPNIQKYWDLKIDSDGRLFVVTTDPDCIYVLMGEHNGQLVKEFLSGNKPCSISYSPVNKDLVVTRWKVEELEVFRFV</sequence>
<protein>
    <recommendedName>
        <fullName evidence="4">B box-type domain-containing protein</fullName>
    </recommendedName>
</protein>
<dbReference type="SUPFAM" id="SSF75011">
    <property type="entry name" value="3-carboxy-cis,cis-mucoante lactonizing enzyme"/>
    <property type="match status" value="1"/>
</dbReference>
<name>A0ABY7DS22_MYAAR</name>
<dbReference type="InterPro" id="IPR015943">
    <property type="entry name" value="WD40/YVTN_repeat-like_dom_sf"/>
</dbReference>
<evidence type="ECO:0000256" key="1">
    <source>
        <dbReference type="SAM" id="MobiDB-lite"/>
    </source>
</evidence>
<evidence type="ECO:0008006" key="4">
    <source>
        <dbReference type="Google" id="ProtNLM"/>
    </source>
</evidence>
<dbReference type="Proteomes" id="UP001164746">
    <property type="component" value="Chromosome 3"/>
</dbReference>
<dbReference type="PANTHER" id="PTHR25462">
    <property type="entry name" value="BONUS, ISOFORM C-RELATED"/>
    <property type="match status" value="1"/>
</dbReference>
<accession>A0ABY7DS22</accession>
<dbReference type="EMBL" id="CP111014">
    <property type="protein sequence ID" value="WAR00195.1"/>
    <property type="molecule type" value="Genomic_DNA"/>
</dbReference>
<dbReference type="InterPro" id="IPR047153">
    <property type="entry name" value="TRIM45/56/19-like"/>
</dbReference>
<dbReference type="PANTHER" id="PTHR25462:SF296">
    <property type="entry name" value="MEIOTIC P26, ISOFORM F"/>
    <property type="match status" value="1"/>
</dbReference>
<dbReference type="Gene3D" id="2.130.10.10">
    <property type="entry name" value="YVTN repeat-like/Quinoprotein amine dehydrogenase"/>
    <property type="match status" value="1"/>
</dbReference>
<organism evidence="2 3">
    <name type="scientific">Mya arenaria</name>
    <name type="common">Soft-shell clam</name>
    <dbReference type="NCBI Taxonomy" id="6604"/>
    <lineage>
        <taxon>Eukaryota</taxon>
        <taxon>Metazoa</taxon>
        <taxon>Spiralia</taxon>
        <taxon>Lophotrochozoa</taxon>
        <taxon>Mollusca</taxon>
        <taxon>Bivalvia</taxon>
        <taxon>Autobranchia</taxon>
        <taxon>Heteroconchia</taxon>
        <taxon>Euheterodonta</taxon>
        <taxon>Imparidentia</taxon>
        <taxon>Neoheterodontei</taxon>
        <taxon>Myida</taxon>
        <taxon>Myoidea</taxon>
        <taxon>Myidae</taxon>
        <taxon>Mya</taxon>
    </lineage>
</organism>
<keyword evidence="3" id="KW-1185">Reference proteome</keyword>
<reference evidence="2" key="1">
    <citation type="submission" date="2022-11" db="EMBL/GenBank/DDBJ databases">
        <title>Centuries of genome instability and evolution in soft-shell clam transmissible cancer (bioRxiv).</title>
        <authorList>
            <person name="Hart S.F.M."/>
            <person name="Yonemitsu M.A."/>
            <person name="Giersch R.M."/>
            <person name="Beal B.F."/>
            <person name="Arriagada G."/>
            <person name="Davis B.W."/>
            <person name="Ostrander E.A."/>
            <person name="Goff S.P."/>
            <person name="Metzger M.J."/>
        </authorList>
    </citation>
    <scope>NUCLEOTIDE SEQUENCE</scope>
    <source>
        <strain evidence="2">MELC-2E11</strain>
        <tissue evidence="2">Siphon/mantle</tissue>
    </source>
</reference>
<evidence type="ECO:0000313" key="2">
    <source>
        <dbReference type="EMBL" id="WAR00195.1"/>
    </source>
</evidence>
<proteinExistence type="predicted"/>
<dbReference type="CDD" id="cd19756">
    <property type="entry name" value="Bbox2"/>
    <property type="match status" value="1"/>
</dbReference>
<evidence type="ECO:0000313" key="3">
    <source>
        <dbReference type="Proteomes" id="UP001164746"/>
    </source>
</evidence>
<gene>
    <name evidence="2" type="ORF">MAR_024567</name>
</gene>